<protein>
    <submittedName>
        <fullName evidence="2">DNA (Cytosine-5-)-methyltransferase domain protein</fullName>
        <ecNumber evidence="2">2.1.1.37</ecNumber>
    </submittedName>
</protein>
<reference evidence="2 3" key="1">
    <citation type="submission" date="2015-09" db="EMBL/GenBank/DDBJ databases">
        <authorList>
            <person name="Xu Y."/>
            <person name="Nagy A."/>
            <person name="Liu N.T."/>
            <person name="Nou X."/>
        </authorList>
    </citation>
    <scope>NUCLEOTIDE SEQUENCE [LARGE SCALE GENOMIC DNA]</scope>
    <source>
        <strain evidence="2 3">FC1138</strain>
    </source>
</reference>
<dbReference type="EMBL" id="CP012605">
    <property type="protein sequence ID" value="ANH71867.1"/>
    <property type="molecule type" value="Genomic_DNA"/>
</dbReference>
<organism evidence="2 3">
    <name type="scientific">Ralstonia insidiosa</name>
    <dbReference type="NCBI Taxonomy" id="190721"/>
    <lineage>
        <taxon>Bacteria</taxon>
        <taxon>Pseudomonadati</taxon>
        <taxon>Pseudomonadota</taxon>
        <taxon>Betaproteobacteria</taxon>
        <taxon>Burkholderiales</taxon>
        <taxon>Burkholderiaceae</taxon>
        <taxon>Ralstonia</taxon>
    </lineage>
</organism>
<gene>
    <name evidence="2" type="ORF">ACS15_3902</name>
</gene>
<dbReference type="GO" id="GO:0003886">
    <property type="term" value="F:DNA (cytosine-5-)-methyltransferase activity"/>
    <property type="evidence" value="ECO:0007669"/>
    <property type="project" value="UniProtKB-EC"/>
</dbReference>
<accession>A0AAC9FPT9</accession>
<dbReference type="RefSeq" id="WP_021196894.1">
    <property type="nucleotide sequence ID" value="NZ_CP012605.1"/>
</dbReference>
<evidence type="ECO:0000256" key="1">
    <source>
        <dbReference type="SAM" id="MobiDB-lite"/>
    </source>
</evidence>
<name>A0AAC9FPT9_9RALS</name>
<evidence type="ECO:0000313" key="3">
    <source>
        <dbReference type="Proteomes" id="UP000077927"/>
    </source>
</evidence>
<dbReference type="Proteomes" id="UP000077927">
    <property type="component" value="Chromosome 1"/>
</dbReference>
<dbReference type="AlphaFoldDB" id="A0AAC9FPT9"/>
<dbReference type="EC" id="2.1.1.37" evidence="2"/>
<sequence length="46" mass="4939">MAFEDVQVGKMPKSAAGSAVEPGKNARAQSGLNKSVLNKVWFEFGR</sequence>
<evidence type="ECO:0000313" key="2">
    <source>
        <dbReference type="EMBL" id="ANH71867.1"/>
    </source>
</evidence>
<dbReference type="GO" id="GO:0032259">
    <property type="term" value="P:methylation"/>
    <property type="evidence" value="ECO:0007669"/>
    <property type="project" value="UniProtKB-KW"/>
</dbReference>
<keyword evidence="2" id="KW-0489">Methyltransferase</keyword>
<proteinExistence type="predicted"/>
<keyword evidence="2" id="KW-0808">Transferase</keyword>
<dbReference type="KEGG" id="rin:ACS15_3902"/>
<feature type="region of interest" description="Disordered" evidence="1">
    <location>
        <begin position="1"/>
        <end position="28"/>
    </location>
</feature>